<evidence type="ECO:0000256" key="4">
    <source>
        <dbReference type="ARBA" id="ARBA00035256"/>
    </source>
</evidence>
<dbReference type="InterPro" id="IPR018130">
    <property type="entry name" value="Ribosomal_uS2_CS"/>
</dbReference>
<accession>A0A0G1B656</accession>
<dbReference type="STRING" id="1618356.UU93_C0003G0031"/>
<comment type="similarity">
    <text evidence="1 5 6">Belongs to the universal ribosomal protein uS2 family.</text>
</comment>
<comment type="caution">
    <text evidence="7">The sequence shown here is derived from an EMBL/GenBank/DDBJ whole genome shotgun (WGS) entry which is preliminary data.</text>
</comment>
<dbReference type="Proteomes" id="UP000034160">
    <property type="component" value="Unassembled WGS sequence"/>
</dbReference>
<reference evidence="7 8" key="1">
    <citation type="journal article" date="2015" name="Nature">
        <title>rRNA introns, odd ribosomes, and small enigmatic genomes across a large radiation of phyla.</title>
        <authorList>
            <person name="Brown C.T."/>
            <person name="Hug L.A."/>
            <person name="Thomas B.C."/>
            <person name="Sharon I."/>
            <person name="Castelle C.J."/>
            <person name="Singh A."/>
            <person name="Wilkins M.J."/>
            <person name="Williams K.H."/>
            <person name="Banfield J.F."/>
        </authorList>
    </citation>
    <scope>NUCLEOTIDE SEQUENCE [LARGE SCALE GENOMIC DNA]</scope>
</reference>
<organism evidence="7 8">
    <name type="scientific">Candidatus Amesbacteria bacterium GW2011_GWA2_42_12</name>
    <dbReference type="NCBI Taxonomy" id="1618356"/>
    <lineage>
        <taxon>Bacteria</taxon>
        <taxon>Candidatus Amesiibacteriota</taxon>
    </lineage>
</organism>
<gene>
    <name evidence="5" type="primary">rpsB</name>
    <name evidence="7" type="ORF">UU93_C0003G0031</name>
</gene>
<dbReference type="CDD" id="cd01425">
    <property type="entry name" value="RPS2"/>
    <property type="match status" value="1"/>
</dbReference>
<evidence type="ECO:0000313" key="7">
    <source>
        <dbReference type="EMBL" id="KKS33023.1"/>
    </source>
</evidence>
<dbReference type="InterPro" id="IPR023591">
    <property type="entry name" value="Ribosomal_uS2_flav_dom_sf"/>
</dbReference>
<proteinExistence type="inferred from homology"/>
<dbReference type="AlphaFoldDB" id="A0A0G1B656"/>
<sequence length="237" mass="26365">MTDISLQQLLEAGCHFGHQSRRWNPTMNGYIYGVRDGVHIFDLVKTKKGLDEAAAFVETTASQDEKILMVGTKRQARGIVEEAAKKVGMPFVAQRWLGGMLTNFAQLQKSVKRLKSLKDRRDRGELKKYTKKEQLDLDREIAKLERFLGGVADMDKLPAAMFVVDTHHEIVAVKEAVRAGIPVVGIVDTNAEPSLVDYVIPANDDAVKSIELILGVVVEAIFKGTKEKTKNDKSKSE</sequence>
<dbReference type="SUPFAM" id="SSF52313">
    <property type="entry name" value="Ribosomal protein S2"/>
    <property type="match status" value="1"/>
</dbReference>
<protein>
    <recommendedName>
        <fullName evidence="4 5">Small ribosomal subunit protein uS2</fullName>
    </recommendedName>
</protein>
<evidence type="ECO:0000256" key="5">
    <source>
        <dbReference type="HAMAP-Rule" id="MF_00291"/>
    </source>
</evidence>
<dbReference type="GO" id="GO:0022627">
    <property type="term" value="C:cytosolic small ribosomal subunit"/>
    <property type="evidence" value="ECO:0007669"/>
    <property type="project" value="TreeGrafter"/>
</dbReference>
<dbReference type="NCBIfam" id="TIGR01011">
    <property type="entry name" value="rpsB_bact"/>
    <property type="match status" value="1"/>
</dbReference>
<evidence type="ECO:0000256" key="3">
    <source>
        <dbReference type="ARBA" id="ARBA00023274"/>
    </source>
</evidence>
<dbReference type="PANTHER" id="PTHR12534:SF0">
    <property type="entry name" value="SMALL RIBOSOMAL SUBUNIT PROTEIN US2M"/>
    <property type="match status" value="1"/>
</dbReference>
<dbReference type="FunFam" id="1.10.287.610:FF:000001">
    <property type="entry name" value="30S ribosomal protein S2"/>
    <property type="match status" value="1"/>
</dbReference>
<dbReference type="EMBL" id="LCCN01000003">
    <property type="protein sequence ID" value="KKS33023.1"/>
    <property type="molecule type" value="Genomic_DNA"/>
</dbReference>
<dbReference type="InterPro" id="IPR005706">
    <property type="entry name" value="Ribosomal_uS2_bac/mit/plastid"/>
</dbReference>
<dbReference type="HAMAP" id="MF_00291_B">
    <property type="entry name" value="Ribosomal_uS2_B"/>
    <property type="match status" value="1"/>
</dbReference>
<dbReference type="InterPro" id="IPR001865">
    <property type="entry name" value="Ribosomal_uS2"/>
</dbReference>
<keyword evidence="2 5" id="KW-0689">Ribosomal protein</keyword>
<dbReference type="PANTHER" id="PTHR12534">
    <property type="entry name" value="30S RIBOSOMAL PROTEIN S2 PROKARYOTIC AND ORGANELLAR"/>
    <property type="match status" value="1"/>
</dbReference>
<dbReference type="PROSITE" id="PS00963">
    <property type="entry name" value="RIBOSOMAL_S2_2"/>
    <property type="match status" value="1"/>
</dbReference>
<evidence type="ECO:0000256" key="6">
    <source>
        <dbReference type="RuleBase" id="RU003631"/>
    </source>
</evidence>
<dbReference type="Gene3D" id="3.40.50.10490">
    <property type="entry name" value="Glucose-6-phosphate isomerase like protein, domain 1"/>
    <property type="match status" value="1"/>
</dbReference>
<keyword evidence="3 5" id="KW-0687">Ribonucleoprotein</keyword>
<dbReference type="GO" id="GO:0006412">
    <property type="term" value="P:translation"/>
    <property type="evidence" value="ECO:0007669"/>
    <property type="project" value="UniProtKB-UniRule"/>
</dbReference>
<dbReference type="Pfam" id="PF00318">
    <property type="entry name" value="Ribosomal_S2"/>
    <property type="match status" value="1"/>
</dbReference>
<name>A0A0G1B656_9BACT</name>
<dbReference type="GO" id="GO:0003735">
    <property type="term" value="F:structural constituent of ribosome"/>
    <property type="evidence" value="ECO:0007669"/>
    <property type="project" value="InterPro"/>
</dbReference>
<dbReference type="PATRIC" id="fig|1618356.3.peg.221"/>
<evidence type="ECO:0000256" key="2">
    <source>
        <dbReference type="ARBA" id="ARBA00022980"/>
    </source>
</evidence>
<dbReference type="Gene3D" id="1.10.287.610">
    <property type="entry name" value="Helix hairpin bin"/>
    <property type="match status" value="1"/>
</dbReference>
<evidence type="ECO:0000256" key="1">
    <source>
        <dbReference type="ARBA" id="ARBA00006242"/>
    </source>
</evidence>
<dbReference type="PRINTS" id="PR00395">
    <property type="entry name" value="RIBOSOMALS2"/>
</dbReference>
<evidence type="ECO:0000313" key="8">
    <source>
        <dbReference type="Proteomes" id="UP000034160"/>
    </source>
</evidence>